<sequence length="215" mass="23807">MSSKEPTIDDSLIARVTEYVREYMSHYDGSHDFSHIERVLRLALHIQARTPSTSRTLVTLSALLHDVGDSKYLRPGEDATRLVGDVLRSMGARPEVADAVQSICLGVSYSGEVRDPSAAAARLAAHPELAVVQDADRLDAIGAVGIGRTFAFGGAKGRHMGQTMEHFDDKLLRLEGMMKTPEGRRLARQRTERLRKMQEWWREEAEGLGLDAVVP</sequence>
<evidence type="ECO:0000259" key="1">
    <source>
        <dbReference type="SMART" id="SM00471"/>
    </source>
</evidence>
<dbReference type="OrthoDB" id="16547at2759"/>
<dbReference type="CDD" id="cd00077">
    <property type="entry name" value="HDc"/>
    <property type="match status" value="1"/>
</dbReference>
<gene>
    <name evidence="2" type="ORF">HIM_09551</name>
</gene>
<dbReference type="SUPFAM" id="SSF109604">
    <property type="entry name" value="HD-domain/PDEase-like"/>
    <property type="match status" value="1"/>
</dbReference>
<proteinExistence type="predicted"/>
<dbReference type="AlphaFoldDB" id="A0A0F8A323"/>
<dbReference type="Pfam" id="PF01966">
    <property type="entry name" value="HD"/>
    <property type="match status" value="1"/>
</dbReference>
<reference evidence="2 3" key="1">
    <citation type="journal article" date="2014" name="Genome Biol. Evol.">
        <title>Comparative genomics and transcriptomics analyses reveal divergent lifestyle features of nematode endoparasitic fungus Hirsutella minnesotensis.</title>
        <authorList>
            <person name="Lai Y."/>
            <person name="Liu K."/>
            <person name="Zhang X."/>
            <person name="Zhang X."/>
            <person name="Li K."/>
            <person name="Wang N."/>
            <person name="Shu C."/>
            <person name="Wu Y."/>
            <person name="Wang C."/>
            <person name="Bushley K.E."/>
            <person name="Xiang M."/>
            <person name="Liu X."/>
        </authorList>
    </citation>
    <scope>NUCLEOTIDE SEQUENCE [LARGE SCALE GENOMIC DNA]</scope>
    <source>
        <strain evidence="2 3">3608</strain>
    </source>
</reference>
<dbReference type="InterPro" id="IPR006674">
    <property type="entry name" value="HD_domain"/>
</dbReference>
<dbReference type="InterPro" id="IPR003607">
    <property type="entry name" value="HD/PDEase_dom"/>
</dbReference>
<dbReference type="Gene3D" id="1.10.3210.50">
    <property type="match status" value="1"/>
</dbReference>
<name>A0A0F8A323_9HYPO</name>
<dbReference type="Proteomes" id="UP000054481">
    <property type="component" value="Unassembled WGS sequence"/>
</dbReference>
<evidence type="ECO:0000313" key="3">
    <source>
        <dbReference type="Proteomes" id="UP000054481"/>
    </source>
</evidence>
<dbReference type="SMART" id="SM00471">
    <property type="entry name" value="HDc"/>
    <property type="match status" value="1"/>
</dbReference>
<evidence type="ECO:0000313" key="2">
    <source>
        <dbReference type="EMBL" id="KJZ71079.1"/>
    </source>
</evidence>
<protein>
    <recommendedName>
        <fullName evidence="1">HD/PDEase domain-containing protein</fullName>
    </recommendedName>
</protein>
<organism evidence="2 3">
    <name type="scientific">Hirsutella minnesotensis 3608</name>
    <dbReference type="NCBI Taxonomy" id="1043627"/>
    <lineage>
        <taxon>Eukaryota</taxon>
        <taxon>Fungi</taxon>
        <taxon>Dikarya</taxon>
        <taxon>Ascomycota</taxon>
        <taxon>Pezizomycotina</taxon>
        <taxon>Sordariomycetes</taxon>
        <taxon>Hypocreomycetidae</taxon>
        <taxon>Hypocreales</taxon>
        <taxon>Ophiocordycipitaceae</taxon>
        <taxon>Hirsutella</taxon>
    </lineage>
</organism>
<dbReference type="PANTHER" id="PTHR33594">
    <property type="entry name" value="SUPERFAMILY HYDROLASE, PUTATIVE (AFU_ORTHOLOGUE AFUA_1G03035)-RELATED"/>
    <property type="match status" value="1"/>
</dbReference>
<accession>A0A0F8A323</accession>
<keyword evidence="3" id="KW-1185">Reference proteome</keyword>
<dbReference type="PANTHER" id="PTHR33594:SF1">
    <property type="entry name" value="HD_PDEASE DOMAIN-CONTAINING PROTEIN"/>
    <property type="match status" value="1"/>
</dbReference>
<feature type="domain" description="HD/PDEase" evidence="1">
    <location>
        <begin position="28"/>
        <end position="150"/>
    </location>
</feature>
<dbReference type="EMBL" id="KQ030589">
    <property type="protein sequence ID" value="KJZ71079.1"/>
    <property type="molecule type" value="Genomic_DNA"/>
</dbReference>